<name>A0A223LDM7_9CAUD</name>
<dbReference type="RefSeq" id="YP_009834505.1">
    <property type="nucleotide sequence ID" value="NC_048673.1"/>
</dbReference>
<sequence length="98" mass="11345">MEIVIMKLVSHNKVCPTFGVDFHGVKLTLPMKYLYGFLAMNYDGTVVAYIHPPLFNNGYWSDTYPHRDDIYVAKVETDIHPSKTLVCISDNRVKKYME</sequence>
<keyword evidence="2" id="KW-1185">Reference proteome</keyword>
<dbReference type="GeneID" id="55604572"/>
<dbReference type="KEGG" id="vg:55604572"/>
<evidence type="ECO:0000313" key="2">
    <source>
        <dbReference type="Proteomes" id="UP000226092"/>
    </source>
</evidence>
<evidence type="ECO:0000313" key="1">
    <source>
        <dbReference type="EMBL" id="ASU00347.1"/>
    </source>
</evidence>
<dbReference type="EMBL" id="MF448340">
    <property type="protein sequence ID" value="ASU00347.1"/>
    <property type="molecule type" value="Genomic_DNA"/>
</dbReference>
<dbReference type="Proteomes" id="UP000226092">
    <property type="component" value="Segment"/>
</dbReference>
<accession>A0A223LDM7</accession>
<protein>
    <submittedName>
        <fullName evidence="1">Uncharacterized protein</fullName>
    </submittedName>
</protein>
<reference evidence="1 2" key="1">
    <citation type="submission" date="2017-07" db="EMBL/GenBank/DDBJ databases">
        <title>In vitro design and evaluation of phage cocktails against multidrug-resistant Aeromonas salmonicida.</title>
        <authorList>
            <person name="Chen L."/>
            <person name="Yuan S."/>
            <person name="Ma Y."/>
        </authorList>
    </citation>
    <scope>NUCLEOTIDE SEQUENCE [LARGE SCALE GENOMIC DNA]</scope>
</reference>
<proteinExistence type="predicted"/>
<organism evidence="1 2">
    <name type="scientific">Aeromonas phage AS-zj</name>
    <dbReference type="NCBI Taxonomy" id="2024208"/>
    <lineage>
        <taxon>Viruses</taxon>
        <taxon>Duplodnaviria</taxon>
        <taxon>Heunggongvirae</taxon>
        <taxon>Uroviricota</taxon>
        <taxon>Caudoviricetes</taxon>
        <taxon>Pantevenvirales</taxon>
        <taxon>Straboviridae</taxon>
        <taxon>Emmerichvirinae</taxon>
        <taxon>Ceceduovirus</taxon>
        <taxon>Ceceduovirus aszj</taxon>
    </lineage>
</organism>